<proteinExistence type="predicted"/>
<dbReference type="Proteomes" id="UP001443914">
    <property type="component" value="Unassembled WGS sequence"/>
</dbReference>
<keyword evidence="2" id="KW-1185">Reference proteome</keyword>
<dbReference type="AlphaFoldDB" id="A0AAW1H8Y5"/>
<name>A0AAW1H8Y5_SAPOF</name>
<dbReference type="EMBL" id="JBDFQZ010000012">
    <property type="protein sequence ID" value="KAK9672500.1"/>
    <property type="molecule type" value="Genomic_DNA"/>
</dbReference>
<reference evidence="1" key="1">
    <citation type="submission" date="2024-03" db="EMBL/GenBank/DDBJ databases">
        <title>WGS assembly of Saponaria officinalis var. Norfolk2.</title>
        <authorList>
            <person name="Jenkins J."/>
            <person name="Shu S."/>
            <person name="Grimwood J."/>
            <person name="Barry K."/>
            <person name="Goodstein D."/>
            <person name="Schmutz J."/>
            <person name="Leebens-Mack J."/>
            <person name="Osbourn A."/>
        </authorList>
    </citation>
    <scope>NUCLEOTIDE SEQUENCE [LARGE SCALE GENOMIC DNA]</scope>
    <source>
        <strain evidence="1">JIC</strain>
    </source>
</reference>
<comment type="caution">
    <text evidence="1">The sequence shown here is derived from an EMBL/GenBank/DDBJ whole genome shotgun (WGS) entry which is preliminary data.</text>
</comment>
<sequence>MACLTIEHGLNISLPCSFTPLWLFRSISSYKSVIKIQILITIVGIHIPSGRSNNSNHQILERSHNPSDSIILYAASTIAVAKSNAMSDQQRNCTYCTIINGVEPSRAIVSAGTHKGRKTIHKKKIVLMGDMA</sequence>
<protein>
    <submittedName>
        <fullName evidence="1">Uncharacterized protein</fullName>
    </submittedName>
</protein>
<gene>
    <name evidence="1" type="ORF">RND81_12G104200</name>
</gene>
<evidence type="ECO:0000313" key="1">
    <source>
        <dbReference type="EMBL" id="KAK9672500.1"/>
    </source>
</evidence>
<accession>A0AAW1H8Y5</accession>
<organism evidence="1 2">
    <name type="scientific">Saponaria officinalis</name>
    <name type="common">Common soapwort</name>
    <name type="synonym">Lychnis saponaria</name>
    <dbReference type="NCBI Taxonomy" id="3572"/>
    <lineage>
        <taxon>Eukaryota</taxon>
        <taxon>Viridiplantae</taxon>
        <taxon>Streptophyta</taxon>
        <taxon>Embryophyta</taxon>
        <taxon>Tracheophyta</taxon>
        <taxon>Spermatophyta</taxon>
        <taxon>Magnoliopsida</taxon>
        <taxon>eudicotyledons</taxon>
        <taxon>Gunneridae</taxon>
        <taxon>Pentapetalae</taxon>
        <taxon>Caryophyllales</taxon>
        <taxon>Caryophyllaceae</taxon>
        <taxon>Caryophylleae</taxon>
        <taxon>Saponaria</taxon>
    </lineage>
</organism>
<evidence type="ECO:0000313" key="2">
    <source>
        <dbReference type="Proteomes" id="UP001443914"/>
    </source>
</evidence>